<reference evidence="4 5" key="1">
    <citation type="journal article" date="2012" name="Science">
        <title>Ecological populations of bacteria act as socially cohesive units of antibiotic production and resistance.</title>
        <authorList>
            <person name="Cordero O.X."/>
            <person name="Wildschutte H."/>
            <person name="Kirkup B."/>
            <person name="Proehl S."/>
            <person name="Ngo L."/>
            <person name="Hussain F."/>
            <person name="Le Roux F."/>
            <person name="Mincer T."/>
            <person name="Polz M.F."/>
        </authorList>
    </citation>
    <scope>NUCLEOTIDE SEQUENCE [LARGE SCALE GENOMIC DNA]</scope>
    <source>
        <strain evidence="4 5">FF-238</strain>
    </source>
</reference>
<keyword evidence="2" id="KW-0479">Metal-binding</keyword>
<dbReference type="InterPro" id="IPR002933">
    <property type="entry name" value="Peptidase_M20"/>
</dbReference>
<evidence type="ECO:0000313" key="4">
    <source>
        <dbReference type="EMBL" id="OEE80169.1"/>
    </source>
</evidence>
<dbReference type="GO" id="GO:0046872">
    <property type="term" value="F:metal ion binding"/>
    <property type="evidence" value="ECO:0007669"/>
    <property type="project" value="UniProtKB-KW"/>
</dbReference>
<keyword evidence="2" id="KW-0464">Manganese</keyword>
<dbReference type="InterPro" id="IPR011650">
    <property type="entry name" value="Peptidase_M20_dimer"/>
</dbReference>
<name>A0A1E5D8V0_9VIBR</name>
<dbReference type="Pfam" id="PF01546">
    <property type="entry name" value="Peptidase_M20"/>
    <property type="match status" value="1"/>
</dbReference>
<dbReference type="PANTHER" id="PTHR11014">
    <property type="entry name" value="PEPTIDASE M20 FAMILY MEMBER"/>
    <property type="match status" value="1"/>
</dbReference>
<dbReference type="InterPro" id="IPR036264">
    <property type="entry name" value="Bact_exopeptidase_dim_dom"/>
</dbReference>
<evidence type="ECO:0000256" key="2">
    <source>
        <dbReference type="PIRSR" id="PIRSR005962-1"/>
    </source>
</evidence>
<dbReference type="Proteomes" id="UP000094165">
    <property type="component" value="Unassembled WGS sequence"/>
</dbReference>
<accession>A0A1E5D8V0</accession>
<sequence>MDNLVSTLSDFNATEFRRQLHQYPELSLNEVNTAALIAAQLREFGLFPVTQIGGNGVICTIESGVAGDTTLLRADFDALPISEKSSIAHCSRHEGVMHACGHDGHTASLMLVAKHLAITPPQFGKVVLLFQPAEEIGTGAASMLNDNRVATLNVDHVFAYHNLPGYPLNTIIVKPNAFACASTGVIIELEGKTSHAARPENGINPTSAMVQLIQYLQNLPQKYSEAFTLVTVVHASLGEEAFGTAPGKATVMATLRSDDGPLFEKMKSDLLETVSEIAVRDNLTCHVEWQESFNAVMNSPKHCDIVCQQAEKIGLPLVELDEPMRWSEDVSEFLAKWPGALFCIGSGAEHPQLHNPDYDFPDQLIETASAMFTGIIQQLHHR</sequence>
<dbReference type="GO" id="GO:0016787">
    <property type="term" value="F:hydrolase activity"/>
    <property type="evidence" value="ECO:0007669"/>
    <property type="project" value="UniProtKB-KW"/>
</dbReference>
<keyword evidence="5" id="KW-1185">Reference proteome</keyword>
<dbReference type="EMBL" id="AJYW02000011">
    <property type="protein sequence ID" value="OEE80169.1"/>
    <property type="molecule type" value="Genomic_DNA"/>
</dbReference>
<comment type="caution">
    <text evidence="4">The sequence shown here is derived from an EMBL/GenBank/DDBJ whole genome shotgun (WGS) entry which is preliminary data.</text>
</comment>
<keyword evidence="1" id="KW-0378">Hydrolase</keyword>
<feature type="domain" description="Peptidase M20 dimerisation" evidence="3">
    <location>
        <begin position="183"/>
        <end position="280"/>
    </location>
</feature>
<dbReference type="SUPFAM" id="SSF55031">
    <property type="entry name" value="Bacterial exopeptidase dimerisation domain"/>
    <property type="match status" value="1"/>
</dbReference>
<gene>
    <name evidence="4" type="ORF">A130_10560</name>
</gene>
<feature type="binding site" evidence="2">
    <location>
        <position position="102"/>
    </location>
    <ligand>
        <name>Mn(2+)</name>
        <dbReference type="ChEBI" id="CHEBI:29035"/>
        <label>2</label>
    </ligand>
</feature>
<organism evidence="4 5">
    <name type="scientific">Vibrio genomosp. F6 str. FF-238</name>
    <dbReference type="NCBI Taxonomy" id="1191298"/>
    <lineage>
        <taxon>Bacteria</taxon>
        <taxon>Pseudomonadati</taxon>
        <taxon>Pseudomonadota</taxon>
        <taxon>Gammaproteobacteria</taxon>
        <taxon>Vibrionales</taxon>
        <taxon>Vibrionaceae</taxon>
        <taxon>Vibrio</taxon>
    </lineage>
</organism>
<proteinExistence type="predicted"/>
<dbReference type="Pfam" id="PF07687">
    <property type="entry name" value="M20_dimer"/>
    <property type="match status" value="1"/>
</dbReference>
<dbReference type="Gene3D" id="3.30.70.360">
    <property type="match status" value="1"/>
</dbReference>
<evidence type="ECO:0000259" key="3">
    <source>
        <dbReference type="Pfam" id="PF07687"/>
    </source>
</evidence>
<evidence type="ECO:0000256" key="1">
    <source>
        <dbReference type="ARBA" id="ARBA00022801"/>
    </source>
</evidence>
<protein>
    <submittedName>
        <fullName evidence="4">Peptidase M20</fullName>
    </submittedName>
</protein>
<dbReference type="SUPFAM" id="SSF53187">
    <property type="entry name" value="Zn-dependent exopeptidases"/>
    <property type="match status" value="1"/>
</dbReference>
<dbReference type="InterPro" id="IPR017439">
    <property type="entry name" value="Amidohydrolase"/>
</dbReference>
<feature type="binding site" evidence="2">
    <location>
        <position position="135"/>
    </location>
    <ligand>
        <name>Mn(2+)</name>
        <dbReference type="ChEBI" id="CHEBI:29035"/>
        <label>2</label>
    </ligand>
</feature>
<dbReference type="Gene3D" id="3.40.630.10">
    <property type="entry name" value="Zn peptidases"/>
    <property type="match status" value="1"/>
</dbReference>
<feature type="binding site" evidence="2">
    <location>
        <position position="161"/>
    </location>
    <ligand>
        <name>Mn(2+)</name>
        <dbReference type="ChEBI" id="CHEBI:29035"/>
        <label>2</label>
    </ligand>
</feature>
<evidence type="ECO:0000313" key="5">
    <source>
        <dbReference type="Proteomes" id="UP000094165"/>
    </source>
</evidence>
<dbReference type="NCBIfam" id="TIGR01891">
    <property type="entry name" value="amidohydrolases"/>
    <property type="match status" value="1"/>
</dbReference>
<dbReference type="PIRSF" id="PIRSF005962">
    <property type="entry name" value="Pept_M20D_amidohydro"/>
    <property type="match status" value="1"/>
</dbReference>
<feature type="binding site" evidence="2">
    <location>
        <position position="100"/>
    </location>
    <ligand>
        <name>Mn(2+)</name>
        <dbReference type="ChEBI" id="CHEBI:29035"/>
        <label>2</label>
    </ligand>
</feature>
<feature type="binding site" evidence="2">
    <location>
        <position position="354"/>
    </location>
    <ligand>
        <name>Mn(2+)</name>
        <dbReference type="ChEBI" id="CHEBI:29035"/>
        <label>2</label>
    </ligand>
</feature>
<dbReference type="AlphaFoldDB" id="A0A1E5D8V0"/>
<dbReference type="PANTHER" id="PTHR11014:SF169">
    <property type="entry name" value="CLAN MH, FAMILY M20, PEPTIDASE T-LIKE METALLOPEPTIDASE"/>
    <property type="match status" value="1"/>
</dbReference>
<comment type="cofactor">
    <cofactor evidence="2">
        <name>Mn(2+)</name>
        <dbReference type="ChEBI" id="CHEBI:29035"/>
    </cofactor>
    <text evidence="2">The Mn(2+) ion enhances activity.</text>
</comment>